<keyword evidence="3" id="KW-0732">Signal</keyword>
<proteinExistence type="predicted"/>
<dbReference type="KEGG" id="bhr:BH0325"/>
<dbReference type="SUPFAM" id="SSF53300">
    <property type="entry name" value="vWA-like"/>
    <property type="match status" value="1"/>
</dbReference>
<gene>
    <name evidence="5" type="ordered locus">BH0325</name>
</gene>
<dbReference type="InterPro" id="IPR056861">
    <property type="entry name" value="HMCN1-like_VWA"/>
</dbReference>
<evidence type="ECO:0000313" key="6">
    <source>
        <dbReference type="Proteomes" id="UP000008834"/>
    </source>
</evidence>
<dbReference type="AlphaFoldDB" id="A0AA34R3W7"/>
<accession>A0AA34R3W7</accession>
<comment type="subcellular location">
    <subcellularLocation>
        <location evidence="1">Secreted</location>
    </subcellularLocation>
</comment>
<dbReference type="Gene3D" id="3.40.50.410">
    <property type="entry name" value="von Willebrand factor, type A domain"/>
    <property type="match status" value="1"/>
</dbReference>
<dbReference type="Proteomes" id="UP000008834">
    <property type="component" value="Chromosome"/>
</dbReference>
<keyword evidence="2" id="KW-0964">Secreted</keyword>
<dbReference type="CDD" id="cd00198">
    <property type="entry name" value="vWFA"/>
    <property type="match status" value="1"/>
</dbReference>
<sequence>MKKVYFIISLFIVFNLFSSMNDHLSINIDDVYVEAHEDGFHLFIRKKPDIKSVILTESFEVPDRSKDVSTYSFRTLEYNSVNGDEIRILNGRVIQNRRLLSLTSSTPIQNRRFGQAFHILIPKKLRYGFPNFSTRSGDIDLEVLKRQKEPFWFSIRTFERKYNDYLGQYKDNAYELFFGDIQLEGTGPIENNGLREEFARFADDVIVAKKGLDIVDKIKDILKKSEEPLADLDLVFVIDVTDSMKNHIEILREHLLDMIEPQLNQFRSYRVGFVFYKDYLEDFLTRSFDFNSREYLSNVFEGINVGGGGDYPEAVFEGINSAVTQFDWRADSRFIIVLGNAPPHEYPRGPIVYEDVIRAAKEKDIIIYGILLN</sequence>
<dbReference type="InterPro" id="IPR002035">
    <property type="entry name" value="VWF_A"/>
</dbReference>
<evidence type="ECO:0000313" key="5">
    <source>
        <dbReference type="EMBL" id="AAX16840.1"/>
    </source>
</evidence>
<dbReference type="PROSITE" id="PS50234">
    <property type="entry name" value="VWFA"/>
    <property type="match status" value="1"/>
</dbReference>
<evidence type="ECO:0000259" key="4">
    <source>
        <dbReference type="PROSITE" id="PS50234"/>
    </source>
</evidence>
<evidence type="ECO:0000256" key="3">
    <source>
        <dbReference type="ARBA" id="ARBA00022729"/>
    </source>
</evidence>
<reference evidence="6" key="1">
    <citation type="submission" date="2004-12" db="EMBL/GenBank/DDBJ databases">
        <title>The genome sequence of Borrelia hermsii and Borrelia turicatae: comparative analysis of two agents of endemic N. America relapsing fever.</title>
        <authorList>
            <person name="Porcella S.F."/>
            <person name="Raffel S.J."/>
            <person name="Schrumpf M.E."/>
            <person name="Montgomery B."/>
            <person name="Smith T."/>
            <person name="Schwan T.G."/>
        </authorList>
    </citation>
    <scope>NUCLEOTIDE SEQUENCE [LARGE SCALE GENOMIC DNA]</scope>
    <source>
        <strain evidence="6">HS1 / DAH</strain>
    </source>
</reference>
<dbReference type="EMBL" id="CP000048">
    <property type="protein sequence ID" value="AAX16840.1"/>
    <property type="molecule type" value="Genomic_DNA"/>
</dbReference>
<dbReference type="RefSeq" id="WP_012422097.1">
    <property type="nucleotide sequence ID" value="NC_010673.1"/>
</dbReference>
<evidence type="ECO:0000256" key="1">
    <source>
        <dbReference type="ARBA" id="ARBA00004613"/>
    </source>
</evidence>
<dbReference type="GeneID" id="71843137"/>
<protein>
    <submittedName>
        <fullName evidence="5">Hypothetical membrane associated protein</fullName>
    </submittedName>
</protein>
<dbReference type="InterPro" id="IPR036465">
    <property type="entry name" value="vWFA_dom_sf"/>
</dbReference>
<evidence type="ECO:0000256" key="2">
    <source>
        <dbReference type="ARBA" id="ARBA00022525"/>
    </source>
</evidence>
<dbReference type="PANTHER" id="PTHR47763">
    <property type="entry name" value="ALPHA-PROTEIN KINASE VWKA"/>
    <property type="match status" value="1"/>
</dbReference>
<organism evidence="5 6">
    <name type="scientific">Borrelia hermsii (strain HS1 / DAH)</name>
    <dbReference type="NCBI Taxonomy" id="314723"/>
    <lineage>
        <taxon>Bacteria</taxon>
        <taxon>Pseudomonadati</taxon>
        <taxon>Spirochaetota</taxon>
        <taxon>Spirochaetia</taxon>
        <taxon>Spirochaetales</taxon>
        <taxon>Borreliaceae</taxon>
        <taxon>Borrelia</taxon>
    </lineage>
</organism>
<name>A0AA34R3W7_BORHD</name>
<dbReference type="Pfam" id="PF25106">
    <property type="entry name" value="VWA_4"/>
    <property type="match status" value="1"/>
</dbReference>
<feature type="domain" description="VWFA" evidence="4">
    <location>
        <begin position="233"/>
        <end position="373"/>
    </location>
</feature>
<dbReference type="InterPro" id="IPR052969">
    <property type="entry name" value="Thr-specific_kinase-like"/>
</dbReference>